<proteinExistence type="predicted"/>
<sequence>MFYAIHMLSVCMFGMYSYFVLYIVFRCDLVCQLIAFKNMFCEQVLFIYIM</sequence>
<dbReference type="Proteomes" id="UP000281521">
    <property type="component" value="Unassembled WGS sequence"/>
</dbReference>
<evidence type="ECO:0000313" key="2">
    <source>
        <dbReference type="EMBL" id="VCY82267.1"/>
    </source>
</evidence>
<reference evidence="2 3" key="1">
    <citation type="submission" date="2018-10" db="EMBL/GenBank/DDBJ databases">
        <authorList>
            <person name="Noll B N."/>
        </authorList>
    </citation>
    <scope>NUCLEOTIDE SEQUENCE [LARGE SCALE GENOMIC DNA]</scope>
    <source>
        <strain evidence="2">Ecoli022</strain>
    </source>
</reference>
<evidence type="ECO:0000256" key="1">
    <source>
        <dbReference type="SAM" id="Phobius"/>
    </source>
</evidence>
<organism evidence="2 3">
    <name type="scientific">Escherichia coli</name>
    <dbReference type="NCBI Taxonomy" id="562"/>
    <lineage>
        <taxon>Bacteria</taxon>
        <taxon>Pseudomonadati</taxon>
        <taxon>Pseudomonadota</taxon>
        <taxon>Gammaproteobacteria</taxon>
        <taxon>Enterobacterales</taxon>
        <taxon>Enterobacteriaceae</taxon>
        <taxon>Escherichia</taxon>
    </lineage>
</organism>
<keyword evidence="1" id="KW-0472">Membrane</keyword>
<name>A0A3P5DMB8_ECOLX</name>
<evidence type="ECO:0000313" key="3">
    <source>
        <dbReference type="Proteomes" id="UP000281521"/>
    </source>
</evidence>
<protein>
    <submittedName>
        <fullName evidence="2">Uncharacterized protein</fullName>
    </submittedName>
</protein>
<dbReference type="EMBL" id="UWXJ01000001">
    <property type="protein sequence ID" value="VCY82267.1"/>
    <property type="molecule type" value="Genomic_DNA"/>
</dbReference>
<dbReference type="AlphaFoldDB" id="A0A3P5DMB8"/>
<gene>
    <name evidence="2" type="ORF">BANRA_00902</name>
</gene>
<keyword evidence="1" id="KW-1133">Transmembrane helix</keyword>
<feature type="transmembrane region" description="Helical" evidence="1">
    <location>
        <begin position="6"/>
        <end position="25"/>
    </location>
</feature>
<accession>A0A3P5DMB8</accession>
<keyword evidence="1" id="KW-0812">Transmembrane</keyword>